<dbReference type="EMBL" id="ML978066">
    <property type="protein sequence ID" value="KAF2021821.1"/>
    <property type="molecule type" value="Genomic_DNA"/>
</dbReference>
<proteinExistence type="predicted"/>
<dbReference type="RefSeq" id="XP_033390160.1">
    <property type="nucleotide sequence ID" value="XM_033526727.1"/>
</dbReference>
<dbReference type="OrthoDB" id="3801515at2759"/>
<keyword evidence="3" id="KW-1185">Reference proteome</keyword>
<evidence type="ECO:0000256" key="1">
    <source>
        <dbReference type="SAM" id="MobiDB-lite"/>
    </source>
</evidence>
<dbReference type="AlphaFoldDB" id="A0A6A5YAT9"/>
<feature type="region of interest" description="Disordered" evidence="1">
    <location>
        <begin position="1"/>
        <end position="41"/>
    </location>
</feature>
<gene>
    <name evidence="2" type="ORF">BU24DRAFT_417460</name>
</gene>
<reference evidence="2" key="1">
    <citation type="journal article" date="2020" name="Stud. Mycol.">
        <title>101 Dothideomycetes genomes: a test case for predicting lifestyles and emergence of pathogens.</title>
        <authorList>
            <person name="Haridas S."/>
            <person name="Albert R."/>
            <person name="Binder M."/>
            <person name="Bloem J."/>
            <person name="Labutti K."/>
            <person name="Salamov A."/>
            <person name="Andreopoulos B."/>
            <person name="Baker S."/>
            <person name="Barry K."/>
            <person name="Bills G."/>
            <person name="Bluhm B."/>
            <person name="Cannon C."/>
            <person name="Castanera R."/>
            <person name="Culley D."/>
            <person name="Daum C."/>
            <person name="Ezra D."/>
            <person name="Gonzalez J."/>
            <person name="Henrissat B."/>
            <person name="Kuo A."/>
            <person name="Liang C."/>
            <person name="Lipzen A."/>
            <person name="Lutzoni F."/>
            <person name="Magnuson J."/>
            <person name="Mondo S."/>
            <person name="Nolan M."/>
            <person name="Ohm R."/>
            <person name="Pangilinan J."/>
            <person name="Park H.-J."/>
            <person name="Ramirez L."/>
            <person name="Alfaro M."/>
            <person name="Sun H."/>
            <person name="Tritt A."/>
            <person name="Yoshinaga Y."/>
            <person name="Zwiers L.-H."/>
            <person name="Turgeon B."/>
            <person name="Goodwin S."/>
            <person name="Spatafora J."/>
            <person name="Crous P."/>
            <person name="Grigoriev I."/>
        </authorList>
    </citation>
    <scope>NUCLEOTIDE SEQUENCE</scope>
    <source>
        <strain evidence="2">CBS 175.79</strain>
    </source>
</reference>
<evidence type="ECO:0000313" key="3">
    <source>
        <dbReference type="Proteomes" id="UP000799778"/>
    </source>
</evidence>
<protein>
    <submittedName>
        <fullName evidence="2">Uncharacterized protein</fullName>
    </submittedName>
</protein>
<organism evidence="2 3">
    <name type="scientific">Aaosphaeria arxii CBS 175.79</name>
    <dbReference type="NCBI Taxonomy" id="1450172"/>
    <lineage>
        <taxon>Eukaryota</taxon>
        <taxon>Fungi</taxon>
        <taxon>Dikarya</taxon>
        <taxon>Ascomycota</taxon>
        <taxon>Pezizomycotina</taxon>
        <taxon>Dothideomycetes</taxon>
        <taxon>Pleosporomycetidae</taxon>
        <taxon>Pleosporales</taxon>
        <taxon>Pleosporales incertae sedis</taxon>
        <taxon>Aaosphaeria</taxon>
    </lineage>
</organism>
<dbReference type="Proteomes" id="UP000799778">
    <property type="component" value="Unassembled WGS sequence"/>
</dbReference>
<name>A0A6A5YAT9_9PLEO</name>
<sequence>MAPYVNAKPRSSVSSDLSSRRKRGQILTTSEEKPQGAAEISSQSIWGLPHVRRTISLSSTLVRACRDIMVIQCKALNEHNTDRRANQTGASGSSQIGHMSKTMAPVISADTLSTGYQSQNMTLSAPSSPMRQEPPSTPLYANIGVRRVHRTSAVRTSPARAGHSVEMKAIFESARLNKTNTAVSPPRFPSHPDLAKIRPGYSPSRSSRPTNTANTDRCIAFASWSDDLDLLVDNSTQKADDIFAPTTSTIPSAELEQSSPGSLNEYTVAQNKSLGLVSSVIENKFQSLSRKHVKYNPPVTNKAENLKNLGFSCSSDRQTNPPKESGYLNQASHQWQCPYITNENTPTTRHLELNDMRLTTPTSDDNVENAGSDDLEPCNLSPNVCIERGPSRYHVYRHIYGAAMKERTPLSIAFSESDHTCVYDEC</sequence>
<dbReference type="GeneID" id="54284124"/>
<feature type="region of interest" description="Disordered" evidence="1">
    <location>
        <begin position="181"/>
        <end position="213"/>
    </location>
</feature>
<accession>A0A6A5YAT9</accession>
<evidence type="ECO:0000313" key="2">
    <source>
        <dbReference type="EMBL" id="KAF2021821.1"/>
    </source>
</evidence>